<organism evidence="1 2">
    <name type="scientific">Brachionus plicatilis</name>
    <name type="common">Marine rotifer</name>
    <name type="synonym">Brachionus muelleri</name>
    <dbReference type="NCBI Taxonomy" id="10195"/>
    <lineage>
        <taxon>Eukaryota</taxon>
        <taxon>Metazoa</taxon>
        <taxon>Spiralia</taxon>
        <taxon>Gnathifera</taxon>
        <taxon>Rotifera</taxon>
        <taxon>Eurotatoria</taxon>
        <taxon>Monogononta</taxon>
        <taxon>Pseudotrocha</taxon>
        <taxon>Ploima</taxon>
        <taxon>Brachionidae</taxon>
        <taxon>Brachionus</taxon>
    </lineage>
</organism>
<name>A0A3M7RPU1_BRAPC</name>
<dbReference type="EMBL" id="REGN01002903">
    <property type="protein sequence ID" value="RNA25552.1"/>
    <property type="molecule type" value="Genomic_DNA"/>
</dbReference>
<sequence length="250" mass="28834">MRTQLSFGCIYLVIRYYLVKAGIKHHIVHQVTFFYQKWFFSCRRATVRLFDIQNCQVIITSSVEVSFWSPDRVHHPSSLDSLISMASFKKHWWPSMLKYLLSMASMFSNFMSLIRKEILSSSCDSVIKSRCSLASIYLLDAASPLFFKYCTVTVPWCHYFSVVTRLGVVLAVVEHAQLMNEGYLDVHLWWRFLDRLRVFCLVEVGILHAAIRTQNVAFDTKYVTANSDCRIEHLAVSTIANVGPVEILLA</sequence>
<evidence type="ECO:0000313" key="1">
    <source>
        <dbReference type="EMBL" id="RNA25552.1"/>
    </source>
</evidence>
<reference evidence="1 2" key="1">
    <citation type="journal article" date="2018" name="Sci. Rep.">
        <title>Genomic signatures of local adaptation to the degree of environmental predictability in rotifers.</title>
        <authorList>
            <person name="Franch-Gras L."/>
            <person name="Hahn C."/>
            <person name="Garcia-Roger E.M."/>
            <person name="Carmona M.J."/>
            <person name="Serra M."/>
            <person name="Gomez A."/>
        </authorList>
    </citation>
    <scope>NUCLEOTIDE SEQUENCE [LARGE SCALE GENOMIC DNA]</scope>
    <source>
        <strain evidence="1">HYR1</strain>
    </source>
</reference>
<protein>
    <submittedName>
        <fullName evidence="1">Uncharacterized protein</fullName>
    </submittedName>
</protein>
<dbReference type="AlphaFoldDB" id="A0A3M7RPU1"/>
<proteinExistence type="predicted"/>
<evidence type="ECO:0000313" key="2">
    <source>
        <dbReference type="Proteomes" id="UP000276133"/>
    </source>
</evidence>
<dbReference type="Proteomes" id="UP000276133">
    <property type="component" value="Unassembled WGS sequence"/>
</dbReference>
<accession>A0A3M7RPU1</accession>
<keyword evidence="2" id="KW-1185">Reference proteome</keyword>
<gene>
    <name evidence="1" type="ORF">BpHYR1_053768</name>
</gene>
<comment type="caution">
    <text evidence="1">The sequence shown here is derived from an EMBL/GenBank/DDBJ whole genome shotgun (WGS) entry which is preliminary data.</text>
</comment>